<dbReference type="OrthoDB" id="9769666at2"/>
<reference evidence="6 7" key="1">
    <citation type="submission" date="2016-02" db="EMBL/GenBank/DDBJ databases">
        <authorList>
            <person name="Wen L."/>
            <person name="He K."/>
            <person name="Yang H."/>
        </authorList>
    </citation>
    <scope>NUCLEOTIDE SEQUENCE [LARGE SCALE GENOMIC DNA]</scope>
    <source>
        <strain evidence="6 7">CV41</strain>
    </source>
</reference>
<accession>A0A139SKC3</accession>
<dbReference type="Gene3D" id="1.20.272.10">
    <property type="match status" value="1"/>
</dbReference>
<dbReference type="Gene3D" id="3.40.50.300">
    <property type="entry name" value="P-loop containing nucleotide triphosphate hydrolases"/>
    <property type="match status" value="1"/>
</dbReference>
<dbReference type="InterPro" id="IPR005790">
    <property type="entry name" value="DNA_polIII_delta"/>
</dbReference>
<keyword evidence="7" id="KW-1185">Reference proteome</keyword>
<dbReference type="GO" id="GO:0009360">
    <property type="term" value="C:DNA polymerase III complex"/>
    <property type="evidence" value="ECO:0007669"/>
    <property type="project" value="TreeGrafter"/>
</dbReference>
<name>A0A139SKC3_9BACT</name>
<evidence type="ECO:0000256" key="2">
    <source>
        <dbReference type="ARBA" id="ARBA00022695"/>
    </source>
</evidence>
<dbReference type="PANTHER" id="PTHR34388:SF1">
    <property type="entry name" value="DNA POLYMERASE III SUBUNIT DELTA"/>
    <property type="match status" value="1"/>
</dbReference>
<dbReference type="GO" id="GO:0003677">
    <property type="term" value="F:DNA binding"/>
    <property type="evidence" value="ECO:0007669"/>
    <property type="project" value="InterPro"/>
</dbReference>
<dbReference type="NCBIfam" id="TIGR01128">
    <property type="entry name" value="holA"/>
    <property type="match status" value="1"/>
</dbReference>
<dbReference type="Proteomes" id="UP000071392">
    <property type="component" value="Unassembled WGS sequence"/>
</dbReference>
<feature type="compositionally biased region" description="Polar residues" evidence="5">
    <location>
        <begin position="212"/>
        <end position="224"/>
    </location>
</feature>
<evidence type="ECO:0000256" key="5">
    <source>
        <dbReference type="SAM" id="MobiDB-lite"/>
    </source>
</evidence>
<dbReference type="InterPro" id="IPR027417">
    <property type="entry name" value="P-loop_NTPase"/>
</dbReference>
<organism evidence="6 7">
    <name type="scientific">Cephaloticoccus capnophilus</name>
    <dbReference type="NCBI Taxonomy" id="1548208"/>
    <lineage>
        <taxon>Bacteria</taxon>
        <taxon>Pseudomonadati</taxon>
        <taxon>Verrucomicrobiota</taxon>
        <taxon>Opitutia</taxon>
        <taxon>Opitutales</taxon>
        <taxon>Opitutaceae</taxon>
        <taxon>Cephaloticoccus</taxon>
    </lineage>
</organism>
<dbReference type="STRING" id="1548208.AXK12_00120"/>
<dbReference type="RefSeq" id="WP_068712342.1">
    <property type="nucleotide sequence ID" value="NZ_LSZP01000045.1"/>
</dbReference>
<evidence type="ECO:0000256" key="3">
    <source>
        <dbReference type="ARBA" id="ARBA00022705"/>
    </source>
</evidence>
<dbReference type="PANTHER" id="PTHR34388">
    <property type="entry name" value="DNA POLYMERASE III SUBUNIT DELTA"/>
    <property type="match status" value="1"/>
</dbReference>
<dbReference type="Gene3D" id="1.10.8.60">
    <property type="match status" value="1"/>
</dbReference>
<evidence type="ECO:0000313" key="6">
    <source>
        <dbReference type="EMBL" id="KXU35013.1"/>
    </source>
</evidence>
<keyword evidence="4" id="KW-0239">DNA-directed DNA polymerase</keyword>
<comment type="caution">
    <text evidence="6">The sequence shown here is derived from an EMBL/GenBank/DDBJ whole genome shotgun (WGS) entry which is preliminary data.</text>
</comment>
<keyword evidence="3" id="KW-0235">DNA replication</keyword>
<keyword evidence="2" id="KW-0548">Nucleotidyltransferase</keyword>
<dbReference type="EMBL" id="LSZP01000045">
    <property type="protein sequence ID" value="KXU35013.1"/>
    <property type="molecule type" value="Genomic_DNA"/>
</dbReference>
<evidence type="ECO:0000313" key="7">
    <source>
        <dbReference type="Proteomes" id="UP000071392"/>
    </source>
</evidence>
<dbReference type="GO" id="GO:0006261">
    <property type="term" value="P:DNA-templated DNA replication"/>
    <property type="evidence" value="ECO:0007669"/>
    <property type="project" value="TreeGrafter"/>
</dbReference>
<sequence>MASEKPFTFICGSDDFLVDRLGKERFAAMVGDSQDEFAREVLSGFANNVDEVRASIYRLRDSVQTVSMFGGGERRVVWLKDVNFLADSVTGRADSTLALLDEFREILAAINPQETALLITAAPVDRRRAFPKWCEKTAHFTLIDDKEDGGEAALLGVIRSEAAALGVSITPDASALLLARIGSNTRLIVEELHKLANFVEAGSDSDDETAESHASGQNAHTGSANTVTIEEAHVAELTPNVAEGEFFETAEAFFSGDLQWTLAALRRHFFAGGDARPILAALQNRNRLLIQIRTLIDAGDAQLGQRGLEGLPAAKSRYAAKFIGASEKNSFNLFSQHPFYVGKLASAGSGPGRAGGLPSLRRLIDNQQEFITAFEETISRPREQEQVLGEMVTRCCV</sequence>
<dbReference type="AlphaFoldDB" id="A0A139SKC3"/>
<proteinExistence type="predicted"/>
<evidence type="ECO:0000256" key="1">
    <source>
        <dbReference type="ARBA" id="ARBA00022679"/>
    </source>
</evidence>
<protein>
    <submittedName>
        <fullName evidence="6">DNA polymerase III subunit delta</fullName>
    </submittedName>
</protein>
<keyword evidence="1" id="KW-0808">Transferase</keyword>
<dbReference type="GO" id="GO:0003887">
    <property type="term" value="F:DNA-directed DNA polymerase activity"/>
    <property type="evidence" value="ECO:0007669"/>
    <property type="project" value="UniProtKB-KW"/>
</dbReference>
<gene>
    <name evidence="6" type="ORF">AXK12_00120</name>
</gene>
<feature type="region of interest" description="Disordered" evidence="5">
    <location>
        <begin position="203"/>
        <end position="224"/>
    </location>
</feature>
<evidence type="ECO:0000256" key="4">
    <source>
        <dbReference type="ARBA" id="ARBA00022932"/>
    </source>
</evidence>